<dbReference type="GO" id="GO:0016339">
    <property type="term" value="P:calcium-dependent cell-cell adhesion via plasma membrane cell adhesion molecules"/>
    <property type="evidence" value="ECO:0007669"/>
    <property type="project" value="TreeGrafter"/>
</dbReference>
<dbReference type="InterPro" id="IPR015919">
    <property type="entry name" value="Cadherin-like_sf"/>
</dbReference>
<dbReference type="Gene3D" id="2.60.40.60">
    <property type="entry name" value="Cadherins"/>
    <property type="match status" value="6"/>
</dbReference>
<dbReference type="InterPro" id="IPR000233">
    <property type="entry name" value="Cadherin_Y-type_LIR"/>
</dbReference>
<sequence>MVYAVRSFPLSSEHAKFLIFAQDKETQEKWQVAVKLSLKPTLTEESAKESHEIAEIVFPRQSTKHSSSLQRQKRDWVIPPINLPENSRGPFPQELVRIRSDRDKNLSLRYSVTGPGADQPPTGIFIINPISGQLSVTKPLDRELIARFHLRAHAVDINGNQVENPIDIVINVIDMNDNRPEFLHQVWNGTVPEGSKPGTYVMTVTAIDADDPNALNGMLRYRILSQAPSTPSPNMFTINNETGDIITVAAGLDREKVQQYTLIIQATDMEGNPTYGLSNTATAVITVTDVNDNPPEFTAMTFYGEVPENRVDVIVANLTVTDKDQPHTPAWNAVYRISGGDPTGRFAIQTDPNSNDGLVTVVKPIDFETNRMFVLTVAAENQVPLAKGIQHPPQSTATVSVTVIDVNENPYFAPNPKIIRQEEGLHAGTMLTAFTAQDPDRYMQQNIRMFVLTVAAENQVPLAKGIQHPPQSTATVSVTVIDVNENPYFAPNPKIIRQEEGLHAGTMLTAFTAQDPDRYMQQNIRYTKLSDPANWLKIDPVNGQITTIAVLDRESPNVKNNVYNATFLASDNGIPPMSGTGTLQIYLLDINDNAPQVLPQEAETCETPDPNSINITALDYDIDPNAGPFAFDLPLSPVTIKRNWTITRLNGDFAQLHLKIKFLEAGIYEVPIIITDSGNPPKSNISVLRVKVCQCDSNGDCTDVDRIVGAGLGTGAIIAILLCIIILLLLVLMFVVWMKRRDKERQAKQLLIDPEDDVRDNILKYDEEGGGEEDQDYDLSQLQQPDTVEPDAIKPVGIRRLDERPIHAEPQYPVRSAAPHPGDIGDFINEGLKAADNDPTAPPYDSLLVFDYEGSGSTAGSLSSLNSSSSGGEQDYDYLNDWGPRFKKLADMYGGGDD</sequence>
<dbReference type="PRINTS" id="PR00205">
    <property type="entry name" value="CADHERIN"/>
</dbReference>
<dbReference type="GO" id="GO:0016477">
    <property type="term" value="P:cell migration"/>
    <property type="evidence" value="ECO:0007669"/>
    <property type="project" value="TreeGrafter"/>
</dbReference>
<keyword evidence="7" id="KW-1003">Cell membrane</keyword>
<evidence type="ECO:0000313" key="27">
    <source>
        <dbReference type="EMBL" id="EHB00234.1"/>
    </source>
</evidence>
<dbReference type="InParanoid" id="G5AT73"/>
<dbReference type="GO" id="GO:0007043">
    <property type="term" value="P:cell-cell junction assembly"/>
    <property type="evidence" value="ECO:0007669"/>
    <property type="project" value="TreeGrafter"/>
</dbReference>
<keyword evidence="15" id="KW-0965">Cell junction</keyword>
<evidence type="ECO:0000259" key="26">
    <source>
        <dbReference type="PROSITE" id="PS50268"/>
    </source>
</evidence>
<dbReference type="SUPFAM" id="SSF49313">
    <property type="entry name" value="Cadherin-like"/>
    <property type="match status" value="7"/>
</dbReference>
<name>G5AT73_HETGA</name>
<evidence type="ECO:0000256" key="21">
    <source>
        <dbReference type="PROSITE-ProRule" id="PRU00043"/>
    </source>
</evidence>
<evidence type="ECO:0000256" key="22">
    <source>
        <dbReference type="RuleBase" id="RU003318"/>
    </source>
</evidence>
<dbReference type="CDD" id="cd11304">
    <property type="entry name" value="Cadherin_repeat"/>
    <property type="match status" value="3"/>
</dbReference>
<evidence type="ECO:0000256" key="1">
    <source>
        <dbReference type="ARBA" id="ARBA00004135"/>
    </source>
</evidence>
<gene>
    <name evidence="27" type="ORF">GW7_18432</name>
</gene>
<dbReference type="InterPro" id="IPR027397">
    <property type="entry name" value="Catenin-bd_sf"/>
</dbReference>
<evidence type="ECO:0000256" key="5">
    <source>
        <dbReference type="ARBA" id="ARBA00004568"/>
    </source>
</evidence>
<dbReference type="GO" id="GO:0043005">
    <property type="term" value="C:neuron projection"/>
    <property type="evidence" value="ECO:0007669"/>
    <property type="project" value="TreeGrafter"/>
</dbReference>
<evidence type="ECO:0000256" key="15">
    <source>
        <dbReference type="ARBA" id="ARBA00022949"/>
    </source>
</evidence>
<dbReference type="GO" id="GO:0048787">
    <property type="term" value="C:presynaptic active zone membrane"/>
    <property type="evidence" value="ECO:0007669"/>
    <property type="project" value="TreeGrafter"/>
</dbReference>
<dbReference type="PROSITE" id="PS50268">
    <property type="entry name" value="CADHERIN_2"/>
    <property type="match status" value="6"/>
</dbReference>
<keyword evidence="9 22" id="KW-0812">Transmembrane</keyword>
<dbReference type="GO" id="GO:0030027">
    <property type="term" value="C:lamellipodium"/>
    <property type="evidence" value="ECO:0007669"/>
    <property type="project" value="TreeGrafter"/>
</dbReference>
<dbReference type="GO" id="GO:0005912">
    <property type="term" value="C:adherens junction"/>
    <property type="evidence" value="ECO:0007669"/>
    <property type="project" value="UniProtKB-SubCell"/>
</dbReference>
<dbReference type="Gene3D" id="4.10.900.10">
    <property type="entry name" value="TCF3-CBD (Catenin binding domain)"/>
    <property type="match status" value="1"/>
</dbReference>
<comment type="subcellular location">
    <subcellularLocation>
        <location evidence="4">Cell junction</location>
        <location evidence="4">Adherens junction</location>
    </subcellularLocation>
    <subcellularLocation>
        <location evidence="5">Cell junction</location>
        <location evidence="5">Desmosome</location>
    </subcellularLocation>
    <subcellularLocation>
        <location evidence="1">Cell membrane</location>
        <location evidence="1">Sarcolemma</location>
    </subcellularLocation>
    <subcellularLocation>
        <location evidence="3 22">Cell membrane</location>
        <topology evidence="3 22">Single-pass type I membrane protein</topology>
    </subcellularLocation>
    <subcellularLocation>
        <location evidence="2">Cell surface</location>
    </subcellularLocation>
</comment>
<dbReference type="GO" id="GO:0014704">
    <property type="term" value="C:intercalated disc"/>
    <property type="evidence" value="ECO:0007669"/>
    <property type="project" value="TreeGrafter"/>
</dbReference>
<evidence type="ECO:0000256" key="12">
    <source>
        <dbReference type="ARBA" id="ARBA00022737"/>
    </source>
</evidence>
<evidence type="ECO:0000256" key="14">
    <source>
        <dbReference type="ARBA" id="ARBA00022889"/>
    </source>
</evidence>
<keyword evidence="14 22" id="KW-0130">Cell adhesion</keyword>
<dbReference type="GO" id="GO:0009986">
    <property type="term" value="C:cell surface"/>
    <property type="evidence" value="ECO:0007669"/>
    <property type="project" value="UniProtKB-SubCell"/>
</dbReference>
<evidence type="ECO:0000256" key="20">
    <source>
        <dbReference type="ARBA" id="ARBA00045677"/>
    </source>
</evidence>
<keyword evidence="18" id="KW-0325">Glycoprotein</keyword>
<proteinExistence type="predicted"/>
<protein>
    <recommendedName>
        <fullName evidence="6">Cadherin-2</fullName>
    </recommendedName>
    <alternativeName>
        <fullName evidence="19">Neural cadherin</fullName>
    </alternativeName>
</protein>
<dbReference type="PANTHER" id="PTHR24027">
    <property type="entry name" value="CADHERIN-23"/>
    <property type="match status" value="1"/>
</dbReference>
<dbReference type="GO" id="GO:0044331">
    <property type="term" value="P:cell-cell adhesion mediated by cadherin"/>
    <property type="evidence" value="ECO:0007669"/>
    <property type="project" value="TreeGrafter"/>
</dbReference>
<keyword evidence="16 25" id="KW-1133">Transmembrane helix</keyword>
<comment type="function">
    <text evidence="23">Cadherins are calcium-dependent cell adhesion proteins.</text>
</comment>
<dbReference type="SMART" id="SM00112">
    <property type="entry name" value="CA"/>
    <property type="match status" value="5"/>
</dbReference>
<dbReference type="EMBL" id="JH166834">
    <property type="protein sequence ID" value="EHB00234.1"/>
    <property type="molecule type" value="Genomic_DNA"/>
</dbReference>
<dbReference type="GO" id="GO:0007156">
    <property type="term" value="P:homophilic cell adhesion via plasma membrane adhesion molecules"/>
    <property type="evidence" value="ECO:0007669"/>
    <property type="project" value="InterPro"/>
</dbReference>
<dbReference type="STRING" id="10181.G5AT73"/>
<dbReference type="Proteomes" id="UP000006813">
    <property type="component" value="Unassembled WGS sequence"/>
</dbReference>
<dbReference type="PROSITE" id="PS00232">
    <property type="entry name" value="CADHERIN_1"/>
    <property type="match status" value="2"/>
</dbReference>
<reference evidence="27 28" key="1">
    <citation type="journal article" date="2011" name="Nature">
        <title>Genome sequencing reveals insights into physiology and longevity of the naked mole rat.</title>
        <authorList>
            <person name="Kim E.B."/>
            <person name="Fang X."/>
            <person name="Fushan A.A."/>
            <person name="Huang Z."/>
            <person name="Lobanov A.V."/>
            <person name="Han L."/>
            <person name="Marino S.M."/>
            <person name="Sun X."/>
            <person name="Turanov A.A."/>
            <person name="Yang P."/>
            <person name="Yim S.H."/>
            <person name="Zhao X."/>
            <person name="Kasaikina M.V."/>
            <person name="Stoletzki N."/>
            <person name="Peng C."/>
            <person name="Polak P."/>
            <person name="Xiong Z."/>
            <person name="Kiezun A."/>
            <person name="Zhu Y."/>
            <person name="Chen Y."/>
            <person name="Kryukov G.V."/>
            <person name="Zhang Q."/>
            <person name="Peshkin L."/>
            <person name="Yang L."/>
            <person name="Bronson R.T."/>
            <person name="Buffenstein R."/>
            <person name="Wang B."/>
            <person name="Han C."/>
            <person name="Li Q."/>
            <person name="Chen L."/>
            <person name="Zhao W."/>
            <person name="Sunyaev S.R."/>
            <person name="Park T.J."/>
            <person name="Zhang G."/>
            <person name="Wang J."/>
            <person name="Gladyshev V.N."/>
        </authorList>
    </citation>
    <scope>NUCLEOTIDE SEQUENCE [LARGE SCALE GENOMIC DNA]</scope>
</reference>
<dbReference type="Pfam" id="PF00028">
    <property type="entry name" value="Cadherin"/>
    <property type="match status" value="5"/>
</dbReference>
<dbReference type="GO" id="GO:0045296">
    <property type="term" value="F:cadherin binding"/>
    <property type="evidence" value="ECO:0007669"/>
    <property type="project" value="TreeGrafter"/>
</dbReference>
<evidence type="ECO:0000256" key="19">
    <source>
        <dbReference type="ARBA" id="ARBA00031121"/>
    </source>
</evidence>
<evidence type="ECO:0000256" key="13">
    <source>
        <dbReference type="ARBA" id="ARBA00022837"/>
    </source>
</evidence>
<feature type="domain" description="Cadherin" evidence="26">
    <location>
        <begin position="75"/>
        <end position="182"/>
    </location>
</feature>
<dbReference type="GO" id="GO:0000902">
    <property type="term" value="P:cell morphogenesis"/>
    <property type="evidence" value="ECO:0007669"/>
    <property type="project" value="TreeGrafter"/>
</dbReference>
<dbReference type="FunFam" id="2.60.40.60:FF:000027">
    <property type="entry name" value="Cadherin 2"/>
    <property type="match status" value="1"/>
</dbReference>
<evidence type="ECO:0000256" key="9">
    <source>
        <dbReference type="ARBA" id="ARBA00022692"/>
    </source>
</evidence>
<dbReference type="FunCoup" id="G5AT73">
    <property type="interactions" value="478"/>
</dbReference>
<accession>G5AT73</accession>
<dbReference type="GO" id="GO:0005509">
    <property type="term" value="F:calcium ion binding"/>
    <property type="evidence" value="ECO:0007669"/>
    <property type="project" value="UniProtKB-UniRule"/>
</dbReference>
<dbReference type="InterPro" id="IPR002126">
    <property type="entry name" value="Cadherin-like_dom"/>
</dbReference>
<organism evidence="27 28">
    <name type="scientific">Heterocephalus glaber</name>
    <name type="common">Naked mole rat</name>
    <dbReference type="NCBI Taxonomy" id="10181"/>
    <lineage>
        <taxon>Eukaryota</taxon>
        <taxon>Metazoa</taxon>
        <taxon>Chordata</taxon>
        <taxon>Craniata</taxon>
        <taxon>Vertebrata</taxon>
        <taxon>Euteleostomi</taxon>
        <taxon>Mammalia</taxon>
        <taxon>Eutheria</taxon>
        <taxon>Euarchontoglires</taxon>
        <taxon>Glires</taxon>
        <taxon>Rodentia</taxon>
        <taxon>Hystricomorpha</taxon>
        <taxon>Bathyergidae</taxon>
        <taxon>Heterocephalus</taxon>
    </lineage>
</organism>
<dbReference type="FunFam" id="4.10.900.10:FF:000001">
    <property type="entry name" value="Cadherin 2"/>
    <property type="match status" value="1"/>
</dbReference>
<dbReference type="InterPro" id="IPR039808">
    <property type="entry name" value="Cadherin"/>
</dbReference>
<evidence type="ECO:0000256" key="25">
    <source>
        <dbReference type="SAM" id="Phobius"/>
    </source>
</evidence>
<keyword evidence="11" id="KW-0732">Signal</keyword>
<evidence type="ECO:0000256" key="8">
    <source>
        <dbReference type="ARBA" id="ARBA00022685"/>
    </source>
</evidence>
<dbReference type="GO" id="GO:0030057">
    <property type="term" value="C:desmosome"/>
    <property type="evidence" value="ECO:0007669"/>
    <property type="project" value="UniProtKB-SubCell"/>
</dbReference>
<evidence type="ECO:0000256" key="23">
    <source>
        <dbReference type="RuleBase" id="RU004357"/>
    </source>
</evidence>
<dbReference type="GO" id="GO:0042383">
    <property type="term" value="C:sarcolemma"/>
    <property type="evidence" value="ECO:0007669"/>
    <property type="project" value="UniProtKB-SubCell"/>
</dbReference>
<comment type="function">
    <text evidence="20">Calcium-dependent cell adhesion protein; preferentially mediates homotypic cell-cell adhesion by dimerization with a CDH2 chain from another cell. Cadherins may thus contribute to the sorting of heterogeneous cell types. Acts as a regulator of neural stem cells quiescence by mediating anchorage of neural stem cells to ependymocytes in the adult subependymal zone: upon cleavage by MMP24, CDH2-mediated anchorage is affected, leading to modulate neural stem cell quiescence. Plays a role in cell-to-cell junction formation between pancreatic beta cells and neural crest stem (NCS) cells, promoting the formation of processes by NCS cells. Required for proper neurite branching. Required for pre- and postsynaptic organization. CDH2 may be involved in neuronal recognition mechanism. In hippocampal neurons, may regulate dendritic spine density.</text>
</comment>
<keyword evidence="12" id="KW-0677">Repeat</keyword>
<dbReference type="GO" id="GO:0016342">
    <property type="term" value="C:catenin complex"/>
    <property type="evidence" value="ECO:0007669"/>
    <property type="project" value="TreeGrafter"/>
</dbReference>
<dbReference type="GO" id="GO:0099634">
    <property type="term" value="C:postsynaptic specialization membrane"/>
    <property type="evidence" value="ECO:0007669"/>
    <property type="project" value="TreeGrafter"/>
</dbReference>
<keyword evidence="17 25" id="KW-0472">Membrane</keyword>
<dbReference type="FunFam" id="2.60.40.60:FF:000019">
    <property type="entry name" value="Cadherin 2"/>
    <property type="match status" value="1"/>
</dbReference>
<feature type="compositionally biased region" description="Low complexity" evidence="24">
    <location>
        <begin position="855"/>
        <end position="872"/>
    </location>
</feature>
<evidence type="ECO:0000256" key="7">
    <source>
        <dbReference type="ARBA" id="ARBA00022475"/>
    </source>
</evidence>
<dbReference type="InterPro" id="IPR020894">
    <property type="entry name" value="Cadherin_CS"/>
</dbReference>
<dbReference type="GO" id="GO:0034332">
    <property type="term" value="P:adherens junction organization"/>
    <property type="evidence" value="ECO:0007669"/>
    <property type="project" value="TreeGrafter"/>
</dbReference>
<evidence type="ECO:0000256" key="18">
    <source>
        <dbReference type="ARBA" id="ARBA00023180"/>
    </source>
</evidence>
<feature type="domain" description="Cadherin" evidence="26">
    <location>
        <begin position="596"/>
        <end position="702"/>
    </location>
</feature>
<evidence type="ECO:0000256" key="2">
    <source>
        <dbReference type="ARBA" id="ARBA00004241"/>
    </source>
</evidence>
<dbReference type="PRINTS" id="PR01820">
    <property type="entry name" value="DESMOCOLLIN"/>
</dbReference>
<feature type="transmembrane region" description="Helical" evidence="25">
    <location>
        <begin position="716"/>
        <end position="738"/>
    </location>
</feature>
<feature type="domain" description="Cadherin" evidence="26">
    <location>
        <begin position="490"/>
        <end position="597"/>
    </location>
</feature>
<feature type="domain" description="Cadherin" evidence="26">
    <location>
        <begin position="440"/>
        <end position="489"/>
    </location>
</feature>
<dbReference type="GO" id="GO:0014069">
    <property type="term" value="C:postsynaptic density"/>
    <property type="evidence" value="ECO:0007669"/>
    <property type="project" value="TreeGrafter"/>
</dbReference>
<evidence type="ECO:0000256" key="17">
    <source>
        <dbReference type="ARBA" id="ARBA00023136"/>
    </source>
</evidence>
<evidence type="ECO:0000256" key="6">
    <source>
        <dbReference type="ARBA" id="ARBA00021703"/>
    </source>
</evidence>
<dbReference type="GO" id="GO:0008013">
    <property type="term" value="F:beta-catenin binding"/>
    <property type="evidence" value="ECO:0007669"/>
    <property type="project" value="TreeGrafter"/>
</dbReference>
<evidence type="ECO:0000256" key="11">
    <source>
        <dbReference type="ARBA" id="ARBA00022729"/>
    </source>
</evidence>
<feature type="domain" description="Cadherin" evidence="26">
    <location>
        <begin position="298"/>
        <end position="412"/>
    </location>
</feature>
<evidence type="ECO:0000256" key="4">
    <source>
        <dbReference type="ARBA" id="ARBA00004536"/>
    </source>
</evidence>
<evidence type="ECO:0000313" key="28">
    <source>
        <dbReference type="Proteomes" id="UP000006813"/>
    </source>
</evidence>
<feature type="domain" description="Cadherin" evidence="26">
    <location>
        <begin position="183"/>
        <end position="297"/>
    </location>
</feature>
<feature type="region of interest" description="Disordered" evidence="24">
    <location>
        <begin position="855"/>
        <end position="876"/>
    </location>
</feature>
<keyword evidence="8" id="KW-0165">Cleavage on pair of basic residues</keyword>
<dbReference type="GO" id="GO:0007416">
    <property type="term" value="P:synapse assembly"/>
    <property type="evidence" value="ECO:0007669"/>
    <property type="project" value="TreeGrafter"/>
</dbReference>
<keyword evidence="10" id="KW-0479">Metal-binding</keyword>
<evidence type="ECO:0000256" key="10">
    <source>
        <dbReference type="ARBA" id="ARBA00022723"/>
    </source>
</evidence>
<keyword evidence="13 21" id="KW-0106">Calcium</keyword>
<dbReference type="GO" id="GO:0005737">
    <property type="term" value="C:cytoplasm"/>
    <property type="evidence" value="ECO:0007669"/>
    <property type="project" value="TreeGrafter"/>
</dbReference>
<dbReference type="Pfam" id="PF01049">
    <property type="entry name" value="CADH_Y-type_LIR"/>
    <property type="match status" value="1"/>
</dbReference>
<dbReference type="GO" id="GO:0045177">
    <property type="term" value="C:apical part of cell"/>
    <property type="evidence" value="ECO:0007669"/>
    <property type="project" value="TreeGrafter"/>
</dbReference>
<dbReference type="PANTHER" id="PTHR24027:SF79">
    <property type="entry name" value="CADHERIN-2"/>
    <property type="match status" value="1"/>
</dbReference>
<evidence type="ECO:0000256" key="3">
    <source>
        <dbReference type="ARBA" id="ARBA00004251"/>
    </source>
</evidence>
<evidence type="ECO:0000256" key="24">
    <source>
        <dbReference type="SAM" id="MobiDB-lite"/>
    </source>
</evidence>
<evidence type="ECO:0000256" key="16">
    <source>
        <dbReference type="ARBA" id="ARBA00022989"/>
    </source>
</evidence>
<dbReference type="AlphaFoldDB" id="G5AT73"/>
<dbReference type="FunFam" id="2.60.40.60:FF:000011">
    <property type="entry name" value="Cadherin 1"/>
    <property type="match status" value="1"/>
</dbReference>
<dbReference type="FunFam" id="2.60.40.60:FF:000022">
    <property type="entry name" value="Cadherin 2"/>
    <property type="match status" value="1"/>
</dbReference>
<dbReference type="FunFam" id="2.60.40.60:FF:000045">
    <property type="entry name" value="Cadherin 2"/>
    <property type="match status" value="1"/>
</dbReference>